<sequence length="271" mass="29458">MLGAAARRTLRLPMVVGMLFAGLFTVTVLFPLSREGFRRAAIRHWSRALLWCCGLVLREQPGPEARPLGELPRGRMLVANHISWVDIFAINSLCPASFVAKAEIARWPLIGTLVARTGTLFIERGKRRAVHRMIEHIDRNLQAGGRVAVFPEGTTGDGRCLLPFHANLVQAAVEARIDVVPVGVRYVDTGGARTQAIDYIGDMNFVESLWRILGAGGLCCEVHPLAPIPGDAGLSRHDVAERARAAIAARLGVPLEDAMPERIRALRSAAG</sequence>
<keyword evidence="2 10" id="KW-0808">Transferase</keyword>
<reference evidence="10 11" key="1">
    <citation type="submission" date="2020-08" db="EMBL/GenBank/DDBJ databases">
        <title>Genomic Encyclopedia of Type Strains, Phase IV (KMG-IV): sequencing the most valuable type-strain genomes for metagenomic binning, comparative biology and taxonomic classification.</title>
        <authorList>
            <person name="Goeker M."/>
        </authorList>
    </citation>
    <scope>NUCLEOTIDE SEQUENCE [LARGE SCALE GENOMIC DNA]</scope>
    <source>
        <strain evidence="10 11">DSM 29781</strain>
    </source>
</reference>
<keyword evidence="7 10" id="KW-0012">Acyltransferase</keyword>
<keyword evidence="4 8" id="KW-1133">Transmembrane helix</keyword>
<comment type="subcellular location">
    <subcellularLocation>
        <location evidence="1">Membrane</location>
    </subcellularLocation>
</comment>
<dbReference type="EC" id="2.3.1.51" evidence="10"/>
<evidence type="ECO:0000313" key="10">
    <source>
        <dbReference type="EMBL" id="MBB5273479.1"/>
    </source>
</evidence>
<dbReference type="Pfam" id="PF01553">
    <property type="entry name" value="Acyltransferase"/>
    <property type="match status" value="1"/>
</dbReference>
<protein>
    <submittedName>
        <fullName evidence="10">1-acyl-sn-glycerol-3-phosphate acyltransferase</fullName>
        <ecNumber evidence="10">2.3.1.51</ecNumber>
    </submittedName>
</protein>
<evidence type="ECO:0000256" key="1">
    <source>
        <dbReference type="ARBA" id="ARBA00004370"/>
    </source>
</evidence>
<dbReference type="EMBL" id="JACHGB010000007">
    <property type="protein sequence ID" value="MBB5273479.1"/>
    <property type="molecule type" value="Genomic_DNA"/>
</dbReference>
<proteinExistence type="predicted"/>
<dbReference type="PANTHER" id="PTHR23063:SF52">
    <property type="entry name" value="LYSOPHOSPHATIDYLCHOLINE ACYLTRANSFERASE"/>
    <property type="match status" value="1"/>
</dbReference>
<evidence type="ECO:0000256" key="7">
    <source>
        <dbReference type="ARBA" id="ARBA00023315"/>
    </source>
</evidence>
<evidence type="ECO:0000256" key="3">
    <source>
        <dbReference type="ARBA" id="ARBA00022692"/>
    </source>
</evidence>
<name>A0A7W8MAU5_9BURK</name>
<evidence type="ECO:0000256" key="6">
    <source>
        <dbReference type="ARBA" id="ARBA00023136"/>
    </source>
</evidence>
<dbReference type="InterPro" id="IPR002123">
    <property type="entry name" value="Plipid/glycerol_acylTrfase"/>
</dbReference>
<evidence type="ECO:0000256" key="5">
    <source>
        <dbReference type="ARBA" id="ARBA00023098"/>
    </source>
</evidence>
<keyword evidence="6 8" id="KW-0472">Membrane</keyword>
<keyword evidence="3 8" id="KW-0812">Transmembrane</keyword>
<evidence type="ECO:0000259" key="9">
    <source>
        <dbReference type="SMART" id="SM00563"/>
    </source>
</evidence>
<dbReference type="GO" id="GO:0003841">
    <property type="term" value="F:1-acylglycerol-3-phosphate O-acyltransferase activity"/>
    <property type="evidence" value="ECO:0007669"/>
    <property type="project" value="UniProtKB-EC"/>
</dbReference>
<keyword evidence="5" id="KW-0443">Lipid metabolism</keyword>
<evidence type="ECO:0000256" key="8">
    <source>
        <dbReference type="SAM" id="Phobius"/>
    </source>
</evidence>
<dbReference type="CDD" id="cd07989">
    <property type="entry name" value="LPLAT_AGPAT-like"/>
    <property type="match status" value="1"/>
</dbReference>
<gene>
    <name evidence="10" type="ORF">HNQ70_003509</name>
</gene>
<evidence type="ECO:0000256" key="4">
    <source>
        <dbReference type="ARBA" id="ARBA00022989"/>
    </source>
</evidence>
<accession>A0A7W8MAU5</accession>
<feature type="domain" description="Phospholipid/glycerol acyltransferase" evidence="9">
    <location>
        <begin position="75"/>
        <end position="187"/>
    </location>
</feature>
<dbReference type="RefSeq" id="WP_183970154.1">
    <property type="nucleotide sequence ID" value="NZ_BAABEW010000020.1"/>
</dbReference>
<organism evidence="10 11">
    <name type="scientific">Quisquiliibacterium transsilvanicum</name>
    <dbReference type="NCBI Taxonomy" id="1549638"/>
    <lineage>
        <taxon>Bacteria</taxon>
        <taxon>Pseudomonadati</taxon>
        <taxon>Pseudomonadota</taxon>
        <taxon>Betaproteobacteria</taxon>
        <taxon>Burkholderiales</taxon>
        <taxon>Burkholderiaceae</taxon>
        <taxon>Quisquiliibacterium</taxon>
    </lineage>
</organism>
<dbReference type="Proteomes" id="UP000532440">
    <property type="component" value="Unassembled WGS sequence"/>
</dbReference>
<dbReference type="GO" id="GO:0016020">
    <property type="term" value="C:membrane"/>
    <property type="evidence" value="ECO:0007669"/>
    <property type="project" value="UniProtKB-SubCell"/>
</dbReference>
<feature type="transmembrane region" description="Helical" evidence="8">
    <location>
        <begin position="12"/>
        <end position="33"/>
    </location>
</feature>
<evidence type="ECO:0000256" key="2">
    <source>
        <dbReference type="ARBA" id="ARBA00022679"/>
    </source>
</evidence>
<dbReference type="AlphaFoldDB" id="A0A7W8MAU5"/>
<dbReference type="GO" id="GO:0006629">
    <property type="term" value="P:lipid metabolic process"/>
    <property type="evidence" value="ECO:0007669"/>
    <property type="project" value="UniProtKB-KW"/>
</dbReference>
<dbReference type="SMART" id="SM00563">
    <property type="entry name" value="PlsC"/>
    <property type="match status" value="1"/>
</dbReference>
<keyword evidence="11" id="KW-1185">Reference proteome</keyword>
<evidence type="ECO:0000313" key="11">
    <source>
        <dbReference type="Proteomes" id="UP000532440"/>
    </source>
</evidence>
<dbReference type="PANTHER" id="PTHR23063">
    <property type="entry name" value="PHOSPHOLIPID ACYLTRANSFERASE"/>
    <property type="match status" value="1"/>
</dbReference>
<dbReference type="SUPFAM" id="SSF69593">
    <property type="entry name" value="Glycerol-3-phosphate (1)-acyltransferase"/>
    <property type="match status" value="1"/>
</dbReference>
<comment type="caution">
    <text evidence="10">The sequence shown here is derived from an EMBL/GenBank/DDBJ whole genome shotgun (WGS) entry which is preliminary data.</text>
</comment>